<proteinExistence type="predicted"/>
<reference evidence="3 5" key="2">
    <citation type="submission" date="2018-03" db="EMBL/GenBank/DDBJ databases">
        <authorList>
            <person name="Fogelqvist J."/>
        </authorList>
    </citation>
    <scope>NUCLEOTIDE SEQUENCE [LARGE SCALE GENOMIC DNA]</scope>
</reference>
<evidence type="ECO:0000313" key="2">
    <source>
        <dbReference type="EMBL" id="CEP01626.1"/>
    </source>
</evidence>
<dbReference type="Proteomes" id="UP000039324">
    <property type="component" value="Unassembled WGS sequence"/>
</dbReference>
<dbReference type="EMBL" id="CDSF01000114">
    <property type="protein sequence ID" value="CEP01626.1"/>
    <property type="molecule type" value="Genomic_DNA"/>
</dbReference>
<keyword evidence="1" id="KW-1133">Transmembrane helix</keyword>
<evidence type="ECO:0000256" key="1">
    <source>
        <dbReference type="SAM" id="Phobius"/>
    </source>
</evidence>
<evidence type="ECO:0000313" key="4">
    <source>
        <dbReference type="Proteomes" id="UP000039324"/>
    </source>
</evidence>
<name>A0A0G4J321_PLABS</name>
<sequence>MQLRQPGAVVDIASRYAPHVIDIAIISCSMLSAIFNLCKIALGLAVTDSIAISILTWLADVLTVASSVGLIYSYRQQNQRTRDTLTTITVTGLTNQLRASYGNAKQGSRHLLSILDKLENTRPGRFVGNDLDADEWLAIPLKQGQNLGSLKKLLSFATPIEFARFLTLQPPPPSAFD</sequence>
<keyword evidence="3" id="KW-0496">Mitochondrion</keyword>
<feature type="transmembrane region" description="Helical" evidence="1">
    <location>
        <begin position="20"/>
        <end position="44"/>
    </location>
</feature>
<keyword evidence="1" id="KW-0812">Transmembrane</keyword>
<evidence type="ECO:0000313" key="5">
    <source>
        <dbReference type="Proteomes" id="UP000290189"/>
    </source>
</evidence>
<keyword evidence="4" id="KW-1185">Reference proteome</keyword>
<protein>
    <submittedName>
        <fullName evidence="2">Uncharacterized protein</fullName>
    </submittedName>
</protein>
<keyword evidence="1" id="KW-0472">Membrane</keyword>
<feature type="transmembrane region" description="Helical" evidence="1">
    <location>
        <begin position="50"/>
        <end position="72"/>
    </location>
</feature>
<geneLocation type="mitochondrion" evidence="3"/>
<accession>A0A0G4J321</accession>
<organism evidence="2 4">
    <name type="scientific">Plasmodiophora brassicae</name>
    <name type="common">Clubroot disease agent</name>
    <dbReference type="NCBI Taxonomy" id="37360"/>
    <lineage>
        <taxon>Eukaryota</taxon>
        <taxon>Sar</taxon>
        <taxon>Rhizaria</taxon>
        <taxon>Endomyxa</taxon>
        <taxon>Phytomyxea</taxon>
        <taxon>Plasmodiophorida</taxon>
        <taxon>Plasmodiophoridae</taxon>
        <taxon>Plasmodiophora</taxon>
    </lineage>
</organism>
<dbReference type="EMBL" id="OVEO01000012">
    <property type="protein sequence ID" value="SPQ99464.1"/>
    <property type="molecule type" value="Genomic_DNA"/>
</dbReference>
<dbReference type="Proteomes" id="UP000290189">
    <property type="component" value="Unassembled WGS sequence"/>
</dbReference>
<dbReference type="AlphaFoldDB" id="A0A0G4J321"/>
<gene>
    <name evidence="2" type="ORF">PBRA_008568</name>
    <name evidence="3" type="ORF">PLBR_LOCUS6679</name>
</gene>
<evidence type="ECO:0000313" key="3">
    <source>
        <dbReference type="EMBL" id="SPQ99464.1"/>
    </source>
</evidence>
<reference evidence="2 4" key="1">
    <citation type="submission" date="2015-02" db="EMBL/GenBank/DDBJ databases">
        <authorList>
            <person name="Chooi Y.-H."/>
        </authorList>
    </citation>
    <scope>NUCLEOTIDE SEQUENCE [LARGE SCALE GENOMIC DNA]</scope>
    <source>
        <strain evidence="2">E3</strain>
    </source>
</reference>